<sequence>MSVEVLDQVIDLASELGYAWDSLQGELADAEQVFMEAIKTTKANRYSPSRHGEWGDIFEVLSQMTSLRSGFEIQCRRLRQVALLVECREVVEERDARLAKADGGA</sequence>
<dbReference type="EMBL" id="LAZR01056217">
    <property type="protein sequence ID" value="KKK74654.1"/>
    <property type="molecule type" value="Genomic_DNA"/>
</dbReference>
<gene>
    <name evidence="1" type="ORF">LCGC14_2881630</name>
</gene>
<protein>
    <submittedName>
        <fullName evidence="1">Uncharacterized protein</fullName>
    </submittedName>
</protein>
<reference evidence="1" key="1">
    <citation type="journal article" date="2015" name="Nature">
        <title>Complex archaea that bridge the gap between prokaryotes and eukaryotes.</title>
        <authorList>
            <person name="Spang A."/>
            <person name="Saw J.H."/>
            <person name="Jorgensen S.L."/>
            <person name="Zaremba-Niedzwiedzka K."/>
            <person name="Martijn J."/>
            <person name="Lind A.E."/>
            <person name="van Eijk R."/>
            <person name="Schleper C."/>
            <person name="Guy L."/>
            <person name="Ettema T.J."/>
        </authorList>
    </citation>
    <scope>NUCLEOTIDE SEQUENCE</scope>
</reference>
<comment type="caution">
    <text evidence="1">The sequence shown here is derived from an EMBL/GenBank/DDBJ whole genome shotgun (WGS) entry which is preliminary data.</text>
</comment>
<organism evidence="1">
    <name type="scientific">marine sediment metagenome</name>
    <dbReference type="NCBI Taxonomy" id="412755"/>
    <lineage>
        <taxon>unclassified sequences</taxon>
        <taxon>metagenomes</taxon>
        <taxon>ecological metagenomes</taxon>
    </lineage>
</organism>
<name>A0A0F9A7W9_9ZZZZ</name>
<accession>A0A0F9A7W9</accession>
<proteinExistence type="predicted"/>
<dbReference type="AlphaFoldDB" id="A0A0F9A7W9"/>
<evidence type="ECO:0000313" key="1">
    <source>
        <dbReference type="EMBL" id="KKK74654.1"/>
    </source>
</evidence>